<dbReference type="PROSITE" id="PS50293">
    <property type="entry name" value="TPR_REGION"/>
    <property type="match status" value="1"/>
</dbReference>
<comment type="caution">
    <text evidence="4">The sequence shown here is derived from an EMBL/GenBank/DDBJ whole genome shotgun (WGS) entry which is preliminary data.</text>
</comment>
<dbReference type="PROSITE" id="PS50005">
    <property type="entry name" value="TPR"/>
    <property type="match status" value="1"/>
</dbReference>
<proteinExistence type="predicted"/>
<dbReference type="Proteomes" id="UP000231388">
    <property type="component" value="Unassembled WGS sequence"/>
</dbReference>
<gene>
    <name evidence="4" type="ORF">COX53_01240</name>
</gene>
<name>A0A2G9XEB1_UNCKA</name>
<dbReference type="InterPro" id="IPR013105">
    <property type="entry name" value="TPR_2"/>
</dbReference>
<dbReference type="SUPFAM" id="SSF48452">
    <property type="entry name" value="TPR-like"/>
    <property type="match status" value="1"/>
</dbReference>
<dbReference type="InterPro" id="IPR011990">
    <property type="entry name" value="TPR-like_helical_dom_sf"/>
</dbReference>
<protein>
    <submittedName>
        <fullName evidence="4">Uncharacterized protein</fullName>
    </submittedName>
</protein>
<evidence type="ECO:0000256" key="2">
    <source>
        <dbReference type="ARBA" id="ARBA00022803"/>
    </source>
</evidence>
<dbReference type="EMBL" id="PCQY01000018">
    <property type="protein sequence ID" value="PIP04621.1"/>
    <property type="molecule type" value="Genomic_DNA"/>
</dbReference>
<evidence type="ECO:0000256" key="3">
    <source>
        <dbReference type="PROSITE-ProRule" id="PRU00339"/>
    </source>
</evidence>
<accession>A0A2G9XEB1</accession>
<reference evidence="4 5" key="1">
    <citation type="submission" date="2017-09" db="EMBL/GenBank/DDBJ databases">
        <title>Depth-based differentiation of microbial function through sediment-hosted aquifers and enrichment of novel symbionts in the deep terrestrial subsurface.</title>
        <authorList>
            <person name="Probst A.J."/>
            <person name="Ladd B."/>
            <person name="Jarett J.K."/>
            <person name="Geller-Mcgrath D.E."/>
            <person name="Sieber C.M."/>
            <person name="Emerson J.B."/>
            <person name="Anantharaman K."/>
            <person name="Thomas B.C."/>
            <person name="Malmstrom R."/>
            <person name="Stieglmeier M."/>
            <person name="Klingl A."/>
            <person name="Woyke T."/>
            <person name="Ryan C.M."/>
            <person name="Banfield J.F."/>
        </authorList>
    </citation>
    <scope>NUCLEOTIDE SEQUENCE [LARGE SCALE GENOMIC DNA]</scope>
    <source>
        <strain evidence="4">CG23_combo_of_CG06-09_8_20_14_all_40_14</strain>
    </source>
</reference>
<feature type="repeat" description="TPR" evidence="3">
    <location>
        <begin position="38"/>
        <end position="71"/>
    </location>
</feature>
<evidence type="ECO:0000256" key="1">
    <source>
        <dbReference type="ARBA" id="ARBA00022737"/>
    </source>
</evidence>
<dbReference type="AlphaFoldDB" id="A0A2G9XEB1"/>
<keyword evidence="1" id="KW-0677">Repeat</keyword>
<dbReference type="SMART" id="SM00028">
    <property type="entry name" value="TPR"/>
    <property type="match status" value="1"/>
</dbReference>
<evidence type="ECO:0000313" key="5">
    <source>
        <dbReference type="Proteomes" id="UP000231388"/>
    </source>
</evidence>
<evidence type="ECO:0000313" key="4">
    <source>
        <dbReference type="EMBL" id="PIP04621.1"/>
    </source>
</evidence>
<organism evidence="4 5">
    <name type="scientific">candidate division WWE3 bacterium CG23_combo_of_CG06-09_8_20_14_all_40_14</name>
    <dbReference type="NCBI Taxonomy" id="1975095"/>
    <lineage>
        <taxon>Bacteria</taxon>
        <taxon>Katanobacteria</taxon>
    </lineage>
</organism>
<sequence length="221" mass="25210">MQNTPALEQQAVKAALNKEWYKAIGLNDQILKEKGDDVYALNRMGRAYAEIGDIKKAKEYFRETLKHDPINQTAEKNLRALSKYAGQAKTIKLNDSEKKLDFVIEPAITTKALIKFVQKYDANFFEVGTKFTATMGKGKLSFYIEKDKVAEAEGKSGKELEQKLNNSWKGTATLLMAKRKHGIVLLKSPVPVFKDKKQDIRPYTKHERLEEIELELPSEEE</sequence>
<dbReference type="Gene3D" id="1.25.40.10">
    <property type="entry name" value="Tetratricopeptide repeat domain"/>
    <property type="match status" value="1"/>
</dbReference>
<keyword evidence="2 3" id="KW-0802">TPR repeat</keyword>
<dbReference type="InterPro" id="IPR019734">
    <property type="entry name" value="TPR_rpt"/>
</dbReference>
<dbReference type="Pfam" id="PF07719">
    <property type="entry name" value="TPR_2"/>
    <property type="match status" value="1"/>
</dbReference>